<dbReference type="HAMAP" id="MF_00013">
    <property type="entry name" value="LipB"/>
    <property type="match status" value="1"/>
</dbReference>
<dbReference type="AlphaFoldDB" id="A0A1H0XUC1"/>
<dbReference type="RefSeq" id="WP_092520068.1">
    <property type="nucleotide sequence ID" value="NZ_FNKO01000001.1"/>
</dbReference>
<dbReference type="PROSITE" id="PS51733">
    <property type="entry name" value="BPL_LPL_CATALYTIC"/>
    <property type="match status" value="1"/>
</dbReference>
<name>A0A1H0XUC1_9ACTN</name>
<reference evidence="12" key="1">
    <citation type="submission" date="2016-10" db="EMBL/GenBank/DDBJ databases">
        <authorList>
            <person name="Varghese N."/>
            <person name="Submissions S."/>
        </authorList>
    </citation>
    <scope>NUCLEOTIDE SEQUENCE [LARGE SCALE GENOMIC DNA]</scope>
    <source>
        <strain evidence="12">DSM 45459</strain>
    </source>
</reference>
<dbReference type="PANTHER" id="PTHR10993">
    <property type="entry name" value="OCTANOYLTRANSFERASE"/>
    <property type="match status" value="1"/>
</dbReference>
<dbReference type="STRING" id="995062.SAMN04489718_0014"/>
<dbReference type="PROSITE" id="PS01313">
    <property type="entry name" value="LIPB"/>
    <property type="match status" value="1"/>
</dbReference>
<dbReference type="PANTHER" id="PTHR10993:SF7">
    <property type="entry name" value="LIPOYLTRANSFERASE 2, MITOCHONDRIAL-RELATED"/>
    <property type="match status" value="1"/>
</dbReference>
<feature type="site" description="Lowers pKa of active site Cys" evidence="5 8">
    <location>
        <position position="149"/>
    </location>
</feature>
<dbReference type="Pfam" id="PF21948">
    <property type="entry name" value="LplA-B_cat"/>
    <property type="match status" value="1"/>
</dbReference>
<evidence type="ECO:0000256" key="3">
    <source>
        <dbReference type="ARBA" id="ARBA00023315"/>
    </source>
</evidence>
<comment type="miscellaneous">
    <text evidence="5">In the reaction, the free carboxyl group of octanoic acid is attached via an amide linkage to the epsilon-amino group of a specific lysine residue of lipoyl domains of lipoate-dependent enzymes.</text>
</comment>
<dbReference type="GO" id="GO:0005737">
    <property type="term" value="C:cytoplasm"/>
    <property type="evidence" value="ECO:0007669"/>
    <property type="project" value="UniProtKB-SubCell"/>
</dbReference>
<dbReference type="NCBIfam" id="TIGR00214">
    <property type="entry name" value="lipB"/>
    <property type="match status" value="1"/>
</dbReference>
<evidence type="ECO:0000259" key="10">
    <source>
        <dbReference type="PROSITE" id="PS51733"/>
    </source>
</evidence>
<organism evidence="11 12">
    <name type="scientific">Actinopolyspora saharensis</name>
    <dbReference type="NCBI Taxonomy" id="995062"/>
    <lineage>
        <taxon>Bacteria</taxon>
        <taxon>Bacillati</taxon>
        <taxon>Actinomycetota</taxon>
        <taxon>Actinomycetes</taxon>
        <taxon>Actinopolysporales</taxon>
        <taxon>Actinopolysporaceae</taxon>
        <taxon>Actinopolyspora</taxon>
    </lineage>
</organism>
<keyword evidence="2 5" id="KW-0808">Transferase</keyword>
<sequence>MSDSASSCRSASHEIEVRELGTIDYETAWQRQRELATARAEDSGTDTLLLLEHPSVYTAGKRTKPEDRPQDGTPVIDVDRGGKITWHGPGQLVGYPILRLADPVDVVDYVRRLEQALIQVCAEFGLSTGRVEGRSGVWLAADGDRPERKIAAIGIRVQRGVTMHGLELNCNSDMSEFDRIVPCGISDAGVTSLSAELGREVTVAEALPLVRKAVPDALDGVLEVTECDVRAAAEAPAGMTFSLDPSLR</sequence>
<feature type="region of interest" description="Disordered" evidence="9">
    <location>
        <begin position="59"/>
        <end position="80"/>
    </location>
</feature>
<dbReference type="GO" id="GO:0033819">
    <property type="term" value="F:lipoyl(octanoyl) transferase activity"/>
    <property type="evidence" value="ECO:0007669"/>
    <property type="project" value="UniProtKB-EC"/>
</dbReference>
<evidence type="ECO:0000256" key="5">
    <source>
        <dbReference type="HAMAP-Rule" id="MF_00013"/>
    </source>
</evidence>
<comment type="catalytic activity">
    <reaction evidence="5 6">
        <text>octanoyl-[ACP] + L-lysyl-[protein] = N(6)-octanoyl-L-lysyl-[protein] + holo-[ACP] + H(+)</text>
        <dbReference type="Rhea" id="RHEA:17665"/>
        <dbReference type="Rhea" id="RHEA-COMP:9636"/>
        <dbReference type="Rhea" id="RHEA-COMP:9685"/>
        <dbReference type="Rhea" id="RHEA-COMP:9752"/>
        <dbReference type="Rhea" id="RHEA-COMP:9928"/>
        <dbReference type="ChEBI" id="CHEBI:15378"/>
        <dbReference type="ChEBI" id="CHEBI:29969"/>
        <dbReference type="ChEBI" id="CHEBI:64479"/>
        <dbReference type="ChEBI" id="CHEBI:78463"/>
        <dbReference type="ChEBI" id="CHEBI:78809"/>
        <dbReference type="EC" id="2.3.1.181"/>
    </reaction>
</comment>
<evidence type="ECO:0000313" key="12">
    <source>
        <dbReference type="Proteomes" id="UP000199301"/>
    </source>
</evidence>
<comment type="pathway">
    <text evidence="1 5 6">Protein modification; protein lipoylation via endogenous pathway; protein N(6)-(lipoyl)lysine from octanoyl-[acyl-carrier-protein]: step 1/2.</text>
</comment>
<comment type="subcellular location">
    <subcellularLocation>
        <location evidence="5">Cytoplasm</location>
    </subcellularLocation>
</comment>
<evidence type="ECO:0000256" key="6">
    <source>
        <dbReference type="PIRNR" id="PIRNR016262"/>
    </source>
</evidence>
<feature type="active site" description="Acyl-thioester intermediate" evidence="5 7">
    <location>
        <position position="183"/>
    </location>
</feature>
<dbReference type="NCBIfam" id="NF010925">
    <property type="entry name" value="PRK14345.1"/>
    <property type="match status" value="1"/>
</dbReference>
<feature type="domain" description="BPL/LPL catalytic" evidence="10">
    <location>
        <begin position="42"/>
        <end position="222"/>
    </location>
</feature>
<evidence type="ECO:0000256" key="4">
    <source>
        <dbReference type="ARBA" id="ARBA00024732"/>
    </source>
</evidence>
<dbReference type="InterPro" id="IPR045864">
    <property type="entry name" value="aa-tRNA-synth_II/BPL/LPL"/>
</dbReference>
<dbReference type="FunFam" id="3.30.930.10:FF:000035">
    <property type="entry name" value="Putative lipoyltransferase 2, mitochondrial"/>
    <property type="match status" value="1"/>
</dbReference>
<evidence type="ECO:0000256" key="9">
    <source>
        <dbReference type="SAM" id="MobiDB-lite"/>
    </source>
</evidence>
<dbReference type="EC" id="2.3.1.181" evidence="5 6"/>
<keyword evidence="3 5" id="KW-0012">Acyltransferase</keyword>
<dbReference type="InterPro" id="IPR000544">
    <property type="entry name" value="Octanoyltransferase"/>
</dbReference>
<feature type="binding site" evidence="5">
    <location>
        <begin position="152"/>
        <end position="154"/>
    </location>
    <ligand>
        <name>substrate</name>
    </ligand>
</feature>
<feature type="binding site" evidence="5">
    <location>
        <begin position="80"/>
        <end position="87"/>
    </location>
    <ligand>
        <name>substrate</name>
    </ligand>
</feature>
<keyword evidence="12" id="KW-1185">Reference proteome</keyword>
<evidence type="ECO:0000256" key="7">
    <source>
        <dbReference type="PIRSR" id="PIRSR016262-1"/>
    </source>
</evidence>
<evidence type="ECO:0000256" key="1">
    <source>
        <dbReference type="ARBA" id="ARBA00004821"/>
    </source>
</evidence>
<dbReference type="InterPro" id="IPR004143">
    <property type="entry name" value="BPL_LPL_catalytic"/>
</dbReference>
<dbReference type="UniPathway" id="UPA00538">
    <property type="reaction ID" value="UER00592"/>
</dbReference>
<dbReference type="Proteomes" id="UP000199301">
    <property type="component" value="Unassembled WGS sequence"/>
</dbReference>
<dbReference type="OrthoDB" id="9787061at2"/>
<dbReference type="SUPFAM" id="SSF55681">
    <property type="entry name" value="Class II aaRS and biotin synthetases"/>
    <property type="match status" value="1"/>
</dbReference>
<accession>A0A1H0XUC1</accession>
<dbReference type="GO" id="GO:0009249">
    <property type="term" value="P:protein lipoylation"/>
    <property type="evidence" value="ECO:0007669"/>
    <property type="project" value="InterPro"/>
</dbReference>
<gene>
    <name evidence="5" type="primary">lipB</name>
    <name evidence="11" type="ORF">SAMN04489718_0014</name>
</gene>
<keyword evidence="5" id="KW-0963">Cytoplasm</keyword>
<dbReference type="CDD" id="cd16444">
    <property type="entry name" value="LipB"/>
    <property type="match status" value="1"/>
</dbReference>
<comment type="similarity">
    <text evidence="5 6">Belongs to the LipB family.</text>
</comment>
<evidence type="ECO:0000256" key="2">
    <source>
        <dbReference type="ARBA" id="ARBA00022679"/>
    </source>
</evidence>
<dbReference type="EMBL" id="FNKO01000001">
    <property type="protein sequence ID" value="SDQ06439.1"/>
    <property type="molecule type" value="Genomic_DNA"/>
</dbReference>
<proteinExistence type="inferred from homology"/>
<comment type="caution">
    <text evidence="5">Lacks conserved residue(s) required for the propagation of feature annotation.</text>
</comment>
<protein>
    <recommendedName>
        <fullName evidence="5 6">Octanoyltransferase</fullName>
        <ecNumber evidence="5 6">2.3.1.181</ecNumber>
    </recommendedName>
    <alternativeName>
        <fullName evidence="5">Lipoate-protein ligase B</fullName>
    </alternativeName>
    <alternativeName>
        <fullName evidence="5">Lipoyl/octanoyl transferase</fullName>
    </alternativeName>
    <alternativeName>
        <fullName evidence="5">Octanoyl-[acyl-carrier-protein]-protein N-octanoyltransferase</fullName>
    </alternativeName>
</protein>
<dbReference type="Gene3D" id="3.30.930.10">
    <property type="entry name" value="Bira Bifunctional Protein, Domain 2"/>
    <property type="match status" value="1"/>
</dbReference>
<dbReference type="PIRSF" id="PIRSF016262">
    <property type="entry name" value="LPLase"/>
    <property type="match status" value="1"/>
</dbReference>
<evidence type="ECO:0000313" key="11">
    <source>
        <dbReference type="EMBL" id="SDQ06439.1"/>
    </source>
</evidence>
<comment type="function">
    <text evidence="4 5 6">Catalyzes the transfer of endogenously produced octanoic acid from octanoyl-acyl-carrier-protein onto the lipoyl domains of lipoate-dependent enzymes. Lipoyl-ACP can also act as a substrate although octanoyl-ACP is likely to be the physiological substrate.</text>
</comment>
<evidence type="ECO:0000256" key="8">
    <source>
        <dbReference type="PIRSR" id="PIRSR016262-3"/>
    </source>
</evidence>
<dbReference type="InterPro" id="IPR020605">
    <property type="entry name" value="Octanoyltransferase_CS"/>
</dbReference>